<dbReference type="InterPro" id="IPR011249">
    <property type="entry name" value="Metalloenz_LuxS/M16"/>
</dbReference>
<dbReference type="PANTHER" id="PTHR11851">
    <property type="entry name" value="METALLOPROTEASE"/>
    <property type="match status" value="1"/>
</dbReference>
<evidence type="ECO:0000313" key="6">
    <source>
        <dbReference type="EMBL" id="URI10027.1"/>
    </source>
</evidence>
<feature type="chain" id="PRO_5045896749" evidence="3">
    <location>
        <begin position="32"/>
        <end position="507"/>
    </location>
</feature>
<dbReference type="PANTHER" id="PTHR11851:SF49">
    <property type="entry name" value="MITOCHONDRIAL-PROCESSING PEPTIDASE SUBUNIT ALPHA"/>
    <property type="match status" value="1"/>
</dbReference>
<evidence type="ECO:0000259" key="4">
    <source>
        <dbReference type="Pfam" id="PF00675"/>
    </source>
</evidence>
<feature type="signal peptide" evidence="3">
    <location>
        <begin position="1"/>
        <end position="31"/>
    </location>
</feature>
<dbReference type="EMBL" id="CP097636">
    <property type="protein sequence ID" value="URI10027.1"/>
    <property type="molecule type" value="Genomic_DNA"/>
</dbReference>
<sequence>MKHLLPLTRRQTIAGLAAAASLTWLASATQAATAPARGSVSLPPLGLRQRTLANGLQVIALPDRSTATVSVQVWYRVGGKDDPAGRSGFAHLFEHMMFKRTRHMPSETFDRLTEDVGGQNNAFTAEDTTAYQSEVPSNHLERLLWAEAERMSNLEVDQPSFDSERAVVQEELRQRVLASPYGRLFNALPGYAFERHPYRRPVVGSIEDLNAATLDDVRAFHSTYYRPDNAVLIVAGDLDDARFDAAVDRYFGRIPRPATPIPRVTVQEPPRQADLRATLQAPRVPLPAVALIWKGPAARDEDAAALDVASALLAGGESSRMNQALVYRDRVAQAAGFQTHLNADAGMLVAYAIAVGGQPAEQQLPALEKALMREIEALARGPIRQAEFDKVRTQLLTAALMERQTPNGRAAAAGWAVIQYGDARQAEQQLQRLQAVRAADVQRVLRRHVLEAHRVTLSYVQAAAAPDAAASGPAAGGQPASAAPPASSAATSPPAAPPATTPTGSRP</sequence>
<evidence type="ECO:0000259" key="5">
    <source>
        <dbReference type="Pfam" id="PF05193"/>
    </source>
</evidence>
<protein>
    <submittedName>
        <fullName evidence="6">Insulinase family protein</fullName>
    </submittedName>
</protein>
<dbReference type="Pfam" id="PF00675">
    <property type="entry name" value="Peptidase_M16"/>
    <property type="match status" value="1"/>
</dbReference>
<feature type="region of interest" description="Disordered" evidence="2">
    <location>
        <begin position="466"/>
        <end position="507"/>
    </location>
</feature>
<dbReference type="InterPro" id="IPR007863">
    <property type="entry name" value="Peptidase_M16_C"/>
</dbReference>
<evidence type="ECO:0000256" key="1">
    <source>
        <dbReference type="ARBA" id="ARBA00007261"/>
    </source>
</evidence>
<feature type="domain" description="Peptidase M16 N-terminal" evidence="4">
    <location>
        <begin position="60"/>
        <end position="203"/>
    </location>
</feature>
<feature type="compositionally biased region" description="Low complexity" evidence="2">
    <location>
        <begin position="466"/>
        <end position="493"/>
    </location>
</feature>
<accession>A0ABY4S9J2</accession>
<feature type="domain" description="Peptidase M16 C-terminal" evidence="5">
    <location>
        <begin position="212"/>
        <end position="395"/>
    </location>
</feature>
<organism evidence="6 7">
    <name type="scientific">Aquincola tertiaricarbonis</name>
    <dbReference type="NCBI Taxonomy" id="391953"/>
    <lineage>
        <taxon>Bacteria</taxon>
        <taxon>Pseudomonadati</taxon>
        <taxon>Pseudomonadota</taxon>
        <taxon>Betaproteobacteria</taxon>
        <taxon>Burkholderiales</taxon>
        <taxon>Sphaerotilaceae</taxon>
        <taxon>Aquincola</taxon>
    </lineage>
</organism>
<dbReference type="InterPro" id="IPR050361">
    <property type="entry name" value="MPP/UQCRC_Complex"/>
</dbReference>
<dbReference type="InterPro" id="IPR006311">
    <property type="entry name" value="TAT_signal"/>
</dbReference>
<dbReference type="RefSeq" id="WP_250198236.1">
    <property type="nucleotide sequence ID" value="NZ_CP097636.1"/>
</dbReference>
<evidence type="ECO:0000256" key="2">
    <source>
        <dbReference type="SAM" id="MobiDB-lite"/>
    </source>
</evidence>
<name>A0ABY4S9J2_AQUTE</name>
<dbReference type="InterPro" id="IPR011765">
    <property type="entry name" value="Pept_M16_N"/>
</dbReference>
<dbReference type="PROSITE" id="PS51318">
    <property type="entry name" value="TAT"/>
    <property type="match status" value="1"/>
</dbReference>
<dbReference type="Pfam" id="PF05193">
    <property type="entry name" value="Peptidase_M16_C"/>
    <property type="match status" value="1"/>
</dbReference>
<dbReference type="SUPFAM" id="SSF63411">
    <property type="entry name" value="LuxS/MPP-like metallohydrolase"/>
    <property type="match status" value="2"/>
</dbReference>
<gene>
    <name evidence="6" type="ORF">MW290_31325</name>
</gene>
<keyword evidence="7" id="KW-1185">Reference proteome</keyword>
<dbReference type="Proteomes" id="UP001056201">
    <property type="component" value="Chromosome 2"/>
</dbReference>
<evidence type="ECO:0000256" key="3">
    <source>
        <dbReference type="SAM" id="SignalP"/>
    </source>
</evidence>
<comment type="similarity">
    <text evidence="1">Belongs to the peptidase M16 family.</text>
</comment>
<proteinExistence type="inferred from homology"/>
<keyword evidence="3" id="KW-0732">Signal</keyword>
<evidence type="ECO:0000313" key="7">
    <source>
        <dbReference type="Proteomes" id="UP001056201"/>
    </source>
</evidence>
<reference evidence="6" key="1">
    <citation type="submission" date="2022-05" db="EMBL/GenBank/DDBJ databases">
        <title>An RpoN-dependent PEP-CTERM gene is involved in floc formation of an Aquincola tertiaricarbonis strain.</title>
        <authorList>
            <person name="Qiu D."/>
            <person name="Xia M."/>
        </authorList>
    </citation>
    <scope>NUCLEOTIDE SEQUENCE</scope>
    <source>
        <strain evidence="6">RN12</strain>
    </source>
</reference>
<dbReference type="Gene3D" id="3.30.830.10">
    <property type="entry name" value="Metalloenzyme, LuxS/M16 peptidase-like"/>
    <property type="match status" value="2"/>
</dbReference>